<reference evidence="4" key="2">
    <citation type="submission" date="2024-06" db="EMBL/GenBank/DDBJ databases">
        <authorList>
            <person name="Petrova K.O."/>
            <person name="Toshchakov S.V."/>
            <person name="Boltjanskaja Y.V."/>
            <person name="Kevbrin V."/>
        </authorList>
    </citation>
    <scope>NUCLEOTIDE SEQUENCE</scope>
    <source>
        <strain evidence="4">Z-910T</strain>
    </source>
</reference>
<evidence type="ECO:0000259" key="1">
    <source>
        <dbReference type="Pfam" id="PF01890"/>
    </source>
</evidence>
<dbReference type="InterPro" id="IPR002750">
    <property type="entry name" value="CobE/GbiG_C"/>
</dbReference>
<dbReference type="InterPro" id="IPR052553">
    <property type="entry name" value="CbiG_hydrolase"/>
</dbReference>
<accession>A0AAU7VK27</accession>
<evidence type="ECO:0000259" key="2">
    <source>
        <dbReference type="Pfam" id="PF11760"/>
    </source>
</evidence>
<dbReference type="GO" id="GO:0009236">
    <property type="term" value="P:cobalamin biosynthetic process"/>
    <property type="evidence" value="ECO:0007669"/>
    <property type="project" value="InterPro"/>
</dbReference>
<proteinExistence type="predicted"/>
<dbReference type="InterPro" id="IPR036518">
    <property type="entry name" value="CobE/GbiG_C_sf"/>
</dbReference>
<dbReference type="Pfam" id="PF11760">
    <property type="entry name" value="CbiG_N"/>
    <property type="match status" value="1"/>
</dbReference>
<organism evidence="4">
    <name type="scientific">Proteinivorax tanatarense</name>
    <dbReference type="NCBI Taxonomy" id="1260629"/>
    <lineage>
        <taxon>Bacteria</taxon>
        <taxon>Bacillati</taxon>
        <taxon>Bacillota</taxon>
        <taxon>Clostridia</taxon>
        <taxon>Eubacteriales</taxon>
        <taxon>Proteinivoracaceae</taxon>
        <taxon>Proteinivorax</taxon>
    </lineage>
</organism>
<dbReference type="InterPro" id="IPR021744">
    <property type="entry name" value="CbiG_N"/>
</dbReference>
<protein>
    <submittedName>
        <fullName evidence="4">Cobalt-precorrin 5A hydrolase</fullName>
        <ecNumber evidence="4">3.7.1.12</ecNumber>
    </submittedName>
</protein>
<evidence type="ECO:0000313" key="4">
    <source>
        <dbReference type="EMBL" id="XBX74296.1"/>
    </source>
</evidence>
<dbReference type="EMBL" id="CP158367">
    <property type="protein sequence ID" value="XBX74296.1"/>
    <property type="molecule type" value="Genomic_DNA"/>
</dbReference>
<dbReference type="InterPro" id="IPR038029">
    <property type="entry name" value="GbiG_N_sf"/>
</dbReference>
<dbReference type="SUPFAM" id="SSF159664">
    <property type="entry name" value="CobE/GbiG C-terminal domain-like"/>
    <property type="match status" value="1"/>
</dbReference>
<dbReference type="Gene3D" id="3.30.420.180">
    <property type="entry name" value="CobE/GbiG C-terminal domain"/>
    <property type="match status" value="1"/>
</dbReference>
<dbReference type="InterPro" id="IPR021745">
    <property type="entry name" value="CbiG_mid"/>
</dbReference>
<dbReference type="Pfam" id="PF01890">
    <property type="entry name" value="CbiG_C"/>
    <property type="match status" value="1"/>
</dbReference>
<name>A0AAU7VK27_9FIRM</name>
<keyword evidence="4" id="KW-0378">Hydrolase</keyword>
<feature type="domain" description="Cobalamin biosynthesis central region" evidence="3">
    <location>
        <begin position="154"/>
        <end position="221"/>
    </location>
</feature>
<dbReference type="PANTHER" id="PTHR37477">
    <property type="entry name" value="COBALT-PRECORRIN-5A HYDROLASE"/>
    <property type="match status" value="1"/>
</dbReference>
<dbReference type="AlphaFoldDB" id="A0AAU7VK27"/>
<dbReference type="GO" id="GO:0043779">
    <property type="term" value="F:cobalt-precorrin-5A acetaldehyde-lyase activity"/>
    <property type="evidence" value="ECO:0007669"/>
    <property type="project" value="UniProtKB-EC"/>
</dbReference>
<dbReference type="Gene3D" id="3.40.50.11220">
    <property type="match status" value="1"/>
</dbReference>
<dbReference type="EC" id="3.7.1.12" evidence="4"/>
<gene>
    <name evidence="4" type="primary">cbiG</name>
    <name evidence="4" type="ORF">PRVXT_002327</name>
</gene>
<dbReference type="Pfam" id="PF11761">
    <property type="entry name" value="CbiG_mid"/>
    <property type="match status" value="1"/>
</dbReference>
<dbReference type="PANTHER" id="PTHR37477:SF1">
    <property type="entry name" value="COBALT-PRECORRIN-5A HYDROLASE"/>
    <property type="match status" value="1"/>
</dbReference>
<reference evidence="4" key="1">
    <citation type="journal article" date="2013" name="Extremophiles">
        <title>Proteinivorax tanatarense gen. nov., sp. nov., an anaerobic, haloalkaliphilic, proteolytic bacterium isolated from a decaying algal bloom, and proposal of Proteinivoraceae fam. nov.</title>
        <authorList>
            <person name="Kevbrin V."/>
            <person name="Boltyanskaya Y."/>
            <person name="Zhilina T."/>
            <person name="Kolganova T."/>
            <person name="Lavrentjeva E."/>
            <person name="Kuznetsov B."/>
        </authorList>
    </citation>
    <scope>NUCLEOTIDE SEQUENCE</scope>
    <source>
        <strain evidence="4">Z-910T</strain>
    </source>
</reference>
<feature type="domain" description="Cobalamin synthesis G N-terminal" evidence="2">
    <location>
        <begin position="69"/>
        <end position="149"/>
    </location>
</feature>
<dbReference type="RefSeq" id="WP_350343050.1">
    <property type="nucleotide sequence ID" value="NZ_CP158367.1"/>
</dbReference>
<evidence type="ECO:0000259" key="3">
    <source>
        <dbReference type="Pfam" id="PF11761"/>
    </source>
</evidence>
<feature type="domain" description="CobE/GbiG C-terminal" evidence="1">
    <location>
        <begin position="232"/>
        <end position="350"/>
    </location>
</feature>
<dbReference type="SUPFAM" id="SSF159672">
    <property type="entry name" value="CbiG N-terminal domain-like"/>
    <property type="match status" value="1"/>
</dbReference>
<sequence length="357" mass="39796">MMKISVMNIGGVLISWAIITLTEGGLAQAEKIANLLKADHSVKIFTSKKLVYGNSTNDIDIIEDSFTNFVGRIFCSYRTIIFIMATGIVVRSIAPYLQHKKRDPAVLVMDEKGQHVISLLSGHLGGANDKAIYLADKIKAQPVITTASDINKTIAVDMLAKKLNCWIENFETAKEVTYLLVNNKKVGIKTEFIIPEEFSMDLQGAEGIIYISNKEPLDEKDVKSTWLIPQNIVVGLGCKKGVGWQQIDEVIKNYLSKLRLHPKSIKAIATIDLKKDEKGIVKAAQKRKIPLKVYTKQKIKQVEDMFDQSKFVKSKVGVFGVCEPCAYLASNKTGKLILHKKKESGVTIAIWEEQNIE</sequence>
<dbReference type="NCBIfam" id="NF004466">
    <property type="entry name" value="PRK05788.1-4"/>
    <property type="match status" value="1"/>
</dbReference>